<feature type="region of interest" description="Disordered" evidence="1">
    <location>
        <begin position="1"/>
        <end position="34"/>
    </location>
</feature>
<dbReference type="EMBL" id="JASSZA010000001">
    <property type="protein sequence ID" value="KAK2119997.1"/>
    <property type="molecule type" value="Genomic_DNA"/>
</dbReference>
<feature type="region of interest" description="Disordered" evidence="1">
    <location>
        <begin position="46"/>
        <end position="77"/>
    </location>
</feature>
<evidence type="ECO:0000313" key="2">
    <source>
        <dbReference type="EMBL" id="KAK2119997.1"/>
    </source>
</evidence>
<sequence length="77" mass="8066">ARRNPTGCCGSGVAGRQLSGHRRPRPGLRGGRAPCKVSGRCAEAAGELGRPGAGTRGTSLGYRPRRRRSVLAEAERL</sequence>
<feature type="non-terminal residue" evidence="2">
    <location>
        <position position="1"/>
    </location>
</feature>
<proteinExistence type="predicted"/>
<reference evidence="2 3" key="1">
    <citation type="submission" date="2023-05" db="EMBL/GenBank/DDBJ databases">
        <title>B98-5 Cell Line De Novo Hybrid Assembly: An Optical Mapping Approach.</title>
        <authorList>
            <person name="Kananen K."/>
            <person name="Auerbach J.A."/>
            <person name="Kautto E."/>
            <person name="Blachly J.S."/>
        </authorList>
    </citation>
    <scope>NUCLEOTIDE SEQUENCE [LARGE SCALE GENOMIC DNA]</scope>
    <source>
        <strain evidence="2">B95-8</strain>
        <tissue evidence="2">Cell line</tissue>
    </source>
</reference>
<comment type="caution">
    <text evidence="2">The sequence shown here is derived from an EMBL/GenBank/DDBJ whole genome shotgun (WGS) entry which is preliminary data.</text>
</comment>
<dbReference type="Proteomes" id="UP001266305">
    <property type="component" value="Unassembled WGS sequence"/>
</dbReference>
<keyword evidence="3" id="KW-1185">Reference proteome</keyword>
<feature type="non-terminal residue" evidence="2">
    <location>
        <position position="77"/>
    </location>
</feature>
<accession>A0ABQ9WEA4</accession>
<evidence type="ECO:0000256" key="1">
    <source>
        <dbReference type="SAM" id="MobiDB-lite"/>
    </source>
</evidence>
<name>A0ABQ9WEA4_SAGOE</name>
<evidence type="ECO:0000313" key="3">
    <source>
        <dbReference type="Proteomes" id="UP001266305"/>
    </source>
</evidence>
<organism evidence="2 3">
    <name type="scientific">Saguinus oedipus</name>
    <name type="common">Cotton-top tamarin</name>
    <name type="synonym">Oedipomidas oedipus</name>
    <dbReference type="NCBI Taxonomy" id="9490"/>
    <lineage>
        <taxon>Eukaryota</taxon>
        <taxon>Metazoa</taxon>
        <taxon>Chordata</taxon>
        <taxon>Craniata</taxon>
        <taxon>Vertebrata</taxon>
        <taxon>Euteleostomi</taxon>
        <taxon>Mammalia</taxon>
        <taxon>Eutheria</taxon>
        <taxon>Euarchontoglires</taxon>
        <taxon>Primates</taxon>
        <taxon>Haplorrhini</taxon>
        <taxon>Platyrrhini</taxon>
        <taxon>Cebidae</taxon>
        <taxon>Callitrichinae</taxon>
        <taxon>Saguinus</taxon>
    </lineage>
</organism>
<protein>
    <submittedName>
        <fullName evidence="2">Uncharacterized protein</fullName>
    </submittedName>
</protein>
<gene>
    <name evidence="2" type="ORF">P7K49_001383</name>
</gene>